<dbReference type="KEGG" id="pdh:B9T62_30950"/>
<dbReference type="RefSeq" id="WP_087918758.1">
    <property type="nucleotide sequence ID" value="NZ_CP021780.1"/>
</dbReference>
<dbReference type="OrthoDB" id="9797252at2"/>
<dbReference type="EMBL" id="CP021780">
    <property type="protein sequence ID" value="ASA24790.1"/>
    <property type="molecule type" value="Genomic_DNA"/>
</dbReference>
<reference evidence="1 2" key="1">
    <citation type="submission" date="2017-06" db="EMBL/GenBank/DDBJ databases">
        <title>Complete genome sequence of Paenibacillus donghaensis KCTC 13049T isolated from East Sea sediment, South Korea.</title>
        <authorList>
            <person name="Jung B.K."/>
            <person name="Hong S.-J."/>
            <person name="Shin J.-H."/>
        </authorList>
    </citation>
    <scope>NUCLEOTIDE SEQUENCE [LARGE SCALE GENOMIC DNA]</scope>
    <source>
        <strain evidence="1 2">KCTC 13049</strain>
    </source>
</reference>
<accession>A0A2Z2KMN9</accession>
<evidence type="ECO:0000313" key="2">
    <source>
        <dbReference type="Proteomes" id="UP000249890"/>
    </source>
</evidence>
<name>A0A2Z2KMN9_9BACL</name>
<dbReference type="AlphaFoldDB" id="A0A2Z2KMN9"/>
<keyword evidence="2" id="KW-1185">Reference proteome</keyword>
<sequence length="68" mass="7861">MLKRNSWQGRSSLILPSGWLAYSTSPDVHPWFKPDTMHIAKFINQQVFDYDGLCGRLRSSSYTPARML</sequence>
<proteinExistence type="predicted"/>
<gene>
    <name evidence="1" type="ORF">B9T62_30950</name>
</gene>
<evidence type="ECO:0000313" key="1">
    <source>
        <dbReference type="EMBL" id="ASA24790.1"/>
    </source>
</evidence>
<organism evidence="1 2">
    <name type="scientific">Paenibacillus donghaensis</name>
    <dbReference type="NCBI Taxonomy" id="414771"/>
    <lineage>
        <taxon>Bacteria</taxon>
        <taxon>Bacillati</taxon>
        <taxon>Bacillota</taxon>
        <taxon>Bacilli</taxon>
        <taxon>Bacillales</taxon>
        <taxon>Paenibacillaceae</taxon>
        <taxon>Paenibacillus</taxon>
    </lineage>
</organism>
<protein>
    <submittedName>
        <fullName evidence="1">Uncharacterized protein</fullName>
    </submittedName>
</protein>
<dbReference type="Proteomes" id="UP000249890">
    <property type="component" value="Chromosome"/>
</dbReference>